<dbReference type="InterPro" id="IPR021124">
    <property type="entry name" value="CRISPR-assoc_prot_Cas5"/>
</dbReference>
<dbReference type="AlphaFoldDB" id="A0A1H3RC75"/>
<dbReference type="GO" id="GO:0004519">
    <property type="term" value="F:endonuclease activity"/>
    <property type="evidence" value="ECO:0007669"/>
    <property type="project" value="UniProtKB-UniRule"/>
</dbReference>
<keyword evidence="2" id="KW-0540">Nuclease</keyword>
<name>A0A1H3RC75_9FIRM</name>
<dbReference type="Pfam" id="PF09704">
    <property type="entry name" value="Cas_Cas5d"/>
    <property type="match status" value="1"/>
</dbReference>
<evidence type="ECO:0000313" key="4">
    <source>
        <dbReference type="Proteomes" id="UP000199230"/>
    </source>
</evidence>
<dbReference type="GO" id="GO:0003723">
    <property type="term" value="F:RNA binding"/>
    <property type="evidence" value="ECO:0007669"/>
    <property type="project" value="UniProtKB-UniRule"/>
</dbReference>
<dbReference type="GO" id="GO:0051607">
    <property type="term" value="P:defense response to virus"/>
    <property type="evidence" value="ECO:0007669"/>
    <property type="project" value="UniProtKB-UniRule"/>
</dbReference>
<dbReference type="RefSeq" id="WP_093315589.1">
    <property type="nucleotide sequence ID" value="NZ_FNPV01000015.1"/>
</dbReference>
<proteinExistence type="inferred from homology"/>
<accession>A0A1H3RC75</accession>
<evidence type="ECO:0000313" key="3">
    <source>
        <dbReference type="EMBL" id="SDZ22559.1"/>
    </source>
</evidence>
<dbReference type="InterPro" id="IPR010155">
    <property type="entry name" value="CRISPR-assoc_prot_Cas5d"/>
</dbReference>
<keyword evidence="2" id="KW-0255">Endonuclease</keyword>
<evidence type="ECO:0000256" key="2">
    <source>
        <dbReference type="PIRNR" id="PIRNR029950"/>
    </source>
</evidence>
<dbReference type="NCBIfam" id="TIGR02593">
    <property type="entry name" value="CRISPR_cas5"/>
    <property type="match status" value="1"/>
</dbReference>
<keyword evidence="2" id="KW-0694">RNA-binding</keyword>
<comment type="function">
    <text evidence="2">CRISPR (clustered regularly interspaced short palindromic repeat) is an adaptive immune system that provides protection against mobile genetic elements (viruses, transposable elements and conjugative plasmids). CRISPR clusters contain spacers, sequences complementary to antecedent mobile elements, and target invading nucleic acids. CRISPR clusters are transcribed and processed into CRISPR RNA (crRNA).</text>
</comment>
<dbReference type="Gene3D" id="3.30.70.2660">
    <property type="match status" value="1"/>
</dbReference>
<dbReference type="EMBL" id="FNPV01000015">
    <property type="protein sequence ID" value="SDZ22559.1"/>
    <property type="molecule type" value="Genomic_DNA"/>
</dbReference>
<gene>
    <name evidence="3" type="ORF">SAMN05192546_1157</name>
</gene>
<evidence type="ECO:0000256" key="1">
    <source>
        <dbReference type="ARBA" id="ARBA00023118"/>
    </source>
</evidence>
<sequence length="240" mass="28222">MKKQNTVDFVVHGRYALFSDPLTRIGGEKSSYQVPTYQALKGILESVYWKPTIQWVIDRVRIVNPIRTESKNVKPIKYGGGNELSIYTYLKDVEYQVQAHFIWNEHREDLKQDRNENKHYFVAKRMIERGGRRDIFLGTRECQAYVEPCQFGEGEGFYDEYDQLSFGLMFHGFDYPNETGEELFSSRFWTPHMQKGVIDFISPEECTIRKNIRPMPTEKVDSLSLEEDLSLGDLWQEDFS</sequence>
<comment type="similarity">
    <text evidence="2">Belongs to the CRISPR-associated protein Cas5 family. Subtype I-C/Dvulg subfamily.</text>
</comment>
<dbReference type="GO" id="GO:0043571">
    <property type="term" value="P:maintenance of CRISPR repeat elements"/>
    <property type="evidence" value="ECO:0007669"/>
    <property type="project" value="UniProtKB-UniRule"/>
</dbReference>
<keyword evidence="4" id="KW-1185">Reference proteome</keyword>
<dbReference type="CDD" id="cd09752">
    <property type="entry name" value="Cas5_I-C"/>
    <property type="match status" value="1"/>
</dbReference>
<protein>
    <recommendedName>
        <fullName evidence="2">pre-crRNA processing endonuclease</fullName>
        <ecNumber evidence="2">3.1.-.-</ecNumber>
    </recommendedName>
</protein>
<dbReference type="STRING" id="159292.SAMN05192546_1157"/>
<keyword evidence="2" id="KW-0378">Hydrolase</keyword>
<dbReference type="Proteomes" id="UP000199230">
    <property type="component" value="Unassembled WGS sequence"/>
</dbReference>
<reference evidence="3 4" key="1">
    <citation type="submission" date="2016-10" db="EMBL/GenBank/DDBJ databases">
        <authorList>
            <person name="de Groot N.N."/>
        </authorList>
    </citation>
    <scope>NUCLEOTIDE SEQUENCE [LARGE SCALE GENOMIC DNA]</scope>
    <source>
        <strain evidence="3 4">APO</strain>
    </source>
</reference>
<dbReference type="OrthoDB" id="5621871at2"/>
<dbReference type="PIRSF" id="PIRSF029950">
    <property type="entry name" value="Cas_CT1134"/>
    <property type="match status" value="1"/>
</dbReference>
<dbReference type="InterPro" id="IPR013422">
    <property type="entry name" value="CRISPR-assoc_prot_Cas5_N"/>
</dbReference>
<dbReference type="GO" id="GO:0016787">
    <property type="term" value="F:hydrolase activity"/>
    <property type="evidence" value="ECO:0007669"/>
    <property type="project" value="UniProtKB-KW"/>
</dbReference>
<dbReference type="EC" id="3.1.-.-" evidence="2"/>
<dbReference type="NCBIfam" id="TIGR01876">
    <property type="entry name" value="cas_Cas5d"/>
    <property type="match status" value="1"/>
</dbReference>
<organism evidence="3 4">
    <name type="scientific">Tindallia californiensis</name>
    <dbReference type="NCBI Taxonomy" id="159292"/>
    <lineage>
        <taxon>Bacteria</taxon>
        <taxon>Bacillati</taxon>
        <taxon>Bacillota</taxon>
        <taxon>Clostridia</taxon>
        <taxon>Peptostreptococcales</taxon>
        <taxon>Tindalliaceae</taxon>
        <taxon>Tindallia</taxon>
    </lineage>
</organism>
<keyword evidence="1 2" id="KW-0051">Antiviral defense</keyword>